<evidence type="ECO:0000313" key="3">
    <source>
        <dbReference type="Proteomes" id="UP001597480"/>
    </source>
</evidence>
<dbReference type="PANTHER" id="PTHR30373:SF8">
    <property type="entry name" value="BLL7265 PROTEIN"/>
    <property type="match status" value="1"/>
</dbReference>
<dbReference type="EMBL" id="JBHUMD010000027">
    <property type="protein sequence ID" value="MFD2603046.1"/>
    <property type="molecule type" value="Genomic_DNA"/>
</dbReference>
<dbReference type="Proteomes" id="UP001597480">
    <property type="component" value="Unassembled WGS sequence"/>
</dbReference>
<evidence type="ECO:0000313" key="2">
    <source>
        <dbReference type="EMBL" id="MFD2603046.1"/>
    </source>
</evidence>
<dbReference type="RefSeq" id="WP_379821631.1">
    <property type="nucleotide sequence ID" value="NZ_JBHUMD010000027.1"/>
</dbReference>
<name>A0ABW5NVA9_9FLAO</name>
<evidence type="ECO:0000259" key="1">
    <source>
        <dbReference type="Pfam" id="PF04536"/>
    </source>
</evidence>
<dbReference type="Pfam" id="PF04536">
    <property type="entry name" value="TPM_phosphatase"/>
    <property type="match status" value="1"/>
</dbReference>
<organism evidence="2 3">
    <name type="scientific">Flavobacterium suzhouense</name>
    <dbReference type="NCBI Taxonomy" id="1529638"/>
    <lineage>
        <taxon>Bacteria</taxon>
        <taxon>Pseudomonadati</taxon>
        <taxon>Bacteroidota</taxon>
        <taxon>Flavobacteriia</taxon>
        <taxon>Flavobacteriales</taxon>
        <taxon>Flavobacteriaceae</taxon>
        <taxon>Flavobacterium</taxon>
    </lineage>
</organism>
<feature type="domain" description="TPM" evidence="1">
    <location>
        <begin position="5"/>
        <end position="121"/>
    </location>
</feature>
<accession>A0ABW5NVA9</accession>
<proteinExistence type="predicted"/>
<sequence>MPTNNDFLTSADEEVIVAAIQQAEKNTSGEIRVHIENHSEKPPLERAQEVFYQLEMHNTAMRNGVLFYVGIDDRSFAIIGDEGIDKAVENDFWDCTKDVIINHFKEKRFKDGLVAGILRAGERLKTYFPYADDDKNELPDTISKG</sequence>
<protein>
    <submittedName>
        <fullName evidence="2">TPM domain-containing protein</fullName>
    </submittedName>
</protein>
<dbReference type="Gene3D" id="3.10.310.50">
    <property type="match status" value="1"/>
</dbReference>
<dbReference type="PANTHER" id="PTHR30373">
    <property type="entry name" value="UPF0603 PROTEIN YGCG"/>
    <property type="match status" value="1"/>
</dbReference>
<gene>
    <name evidence="2" type="ORF">ACFSR3_13345</name>
</gene>
<dbReference type="InterPro" id="IPR007621">
    <property type="entry name" value="TPM_dom"/>
</dbReference>
<comment type="caution">
    <text evidence="2">The sequence shown here is derived from an EMBL/GenBank/DDBJ whole genome shotgun (WGS) entry which is preliminary data.</text>
</comment>
<keyword evidence="3" id="KW-1185">Reference proteome</keyword>
<reference evidence="3" key="1">
    <citation type="journal article" date="2019" name="Int. J. Syst. Evol. Microbiol.">
        <title>The Global Catalogue of Microorganisms (GCM) 10K type strain sequencing project: providing services to taxonomists for standard genome sequencing and annotation.</title>
        <authorList>
            <consortium name="The Broad Institute Genomics Platform"/>
            <consortium name="The Broad Institute Genome Sequencing Center for Infectious Disease"/>
            <person name="Wu L."/>
            <person name="Ma J."/>
        </authorList>
    </citation>
    <scope>NUCLEOTIDE SEQUENCE [LARGE SCALE GENOMIC DNA]</scope>
    <source>
        <strain evidence="3">KCTC 42107</strain>
    </source>
</reference>